<keyword evidence="3" id="KW-1185">Reference proteome</keyword>
<evidence type="ECO:0000313" key="2">
    <source>
        <dbReference type="EMBL" id="OFV66402.1"/>
    </source>
</evidence>
<reference evidence="2" key="1">
    <citation type="submission" date="2016-05" db="EMBL/GenBank/DDBJ databases">
        <title>Microbial consortia oxidize butane by reversing methanogenesis.</title>
        <authorList>
            <person name="Laso-Perez R."/>
            <person name="Richter M."/>
            <person name="Wegener G."/>
            <person name="Musat F."/>
        </authorList>
    </citation>
    <scope>NUCLEOTIDE SEQUENCE [LARGE SCALE GENOMIC DNA]</scope>
    <source>
        <strain evidence="2">BOX1</strain>
    </source>
</reference>
<comment type="caution">
    <text evidence="2">The sequence shown here is derived from an EMBL/GenBank/DDBJ whole genome shotgun (WGS) entry which is preliminary data.</text>
</comment>
<dbReference type="Gene3D" id="3.40.50.1820">
    <property type="entry name" value="alpha/beta hydrolase"/>
    <property type="match status" value="1"/>
</dbReference>
<evidence type="ECO:0000313" key="3">
    <source>
        <dbReference type="Proteomes" id="UP000185779"/>
    </source>
</evidence>
<feature type="domain" description="Serine hydrolase" evidence="1">
    <location>
        <begin position="81"/>
        <end position="178"/>
    </location>
</feature>
<accession>A0A1F2P5X8</accession>
<dbReference type="InterPro" id="IPR029058">
    <property type="entry name" value="AB_hydrolase_fold"/>
</dbReference>
<dbReference type="SUPFAM" id="SSF53474">
    <property type="entry name" value="alpha/beta-Hydrolases"/>
    <property type="match status" value="1"/>
</dbReference>
<dbReference type="InterPro" id="IPR005645">
    <property type="entry name" value="FSH-like_dom"/>
</dbReference>
<sequence>MQGDIPEVAEIGGIRADIYGEIDQGMPAVILCPPHPLYGGSRRDIRLVRIAETLSSAGITAIPLDYSRYDRGCGEIEDVITVIDSLSEKVRWVGLLGYSFGAVVGSNAAARTNISLRGFVALSILERIDDIKADLSFDTPKLFIHGKYDSIAPLSAFRKLCEDAKGEKYWLILETDHFYAGMLSRVAQAALEFFKKR</sequence>
<organism evidence="2 3">
    <name type="scientific">Candidatus Syntropharchaeum butanivorans</name>
    <dbReference type="NCBI Taxonomy" id="1839936"/>
    <lineage>
        <taxon>Archaea</taxon>
        <taxon>Methanobacteriati</taxon>
        <taxon>Methanobacteriota</taxon>
        <taxon>Stenosarchaea group</taxon>
        <taxon>Methanomicrobia</taxon>
        <taxon>Methanosarcinales</taxon>
        <taxon>ANME-2 cluster</taxon>
        <taxon>Candidatus Syntropharchaeum</taxon>
    </lineage>
</organism>
<evidence type="ECO:0000259" key="1">
    <source>
        <dbReference type="Pfam" id="PF03959"/>
    </source>
</evidence>
<name>A0A1F2P5X8_9EURY</name>
<dbReference type="AlphaFoldDB" id="A0A1F2P5X8"/>
<dbReference type="Proteomes" id="UP000185779">
    <property type="component" value="Unassembled WGS sequence"/>
</dbReference>
<protein>
    <submittedName>
        <fullName evidence="2">Hydrolase of the alpha/beta superfamily-like protein</fullName>
    </submittedName>
</protein>
<dbReference type="EMBL" id="LYOR01000003">
    <property type="protein sequence ID" value="OFV66402.1"/>
    <property type="molecule type" value="Genomic_DNA"/>
</dbReference>
<gene>
    <name evidence="2" type="ORF">SBU_000944</name>
</gene>
<dbReference type="PATRIC" id="fig|1839936.3.peg.951"/>
<dbReference type="GO" id="GO:0016787">
    <property type="term" value="F:hydrolase activity"/>
    <property type="evidence" value="ECO:0007669"/>
    <property type="project" value="UniProtKB-KW"/>
</dbReference>
<dbReference type="STRING" id="1839936.SBU_000944"/>
<proteinExistence type="predicted"/>
<dbReference type="Pfam" id="PF03959">
    <property type="entry name" value="FSH1"/>
    <property type="match status" value="1"/>
</dbReference>